<organism evidence="1">
    <name type="scientific">bioreactor metagenome</name>
    <dbReference type="NCBI Taxonomy" id="1076179"/>
    <lineage>
        <taxon>unclassified sequences</taxon>
        <taxon>metagenomes</taxon>
        <taxon>ecological metagenomes</taxon>
    </lineage>
</organism>
<comment type="caution">
    <text evidence="1">The sequence shown here is derived from an EMBL/GenBank/DDBJ whole genome shotgun (WGS) entry which is preliminary data.</text>
</comment>
<evidence type="ECO:0000313" key="1">
    <source>
        <dbReference type="EMBL" id="MPN05568.1"/>
    </source>
</evidence>
<sequence length="244" mass="28317">MSKLPKAPLVEVIFEIRWNSQKASDLNDFQMLLGSMYTKLEKSYPLRTNLRPDPNIPFGMFLGNPTHRFQSKEGYPLFQLGPGVLSVNTIDNVYEWDNFVETIKQVVEVFFELFHPSEQKATFTLKFLDFFKFDFQNNCLLDFVGSKLNIKINSKFLKEKPQKFTFGTTYEINNKVFALNINTGLNTADNNKVNGLIVESSIAQNVNFSEIKSELEKYLRESHDYLGTFFKEMTKGDLYESFLQ</sequence>
<dbReference type="NCBIfam" id="TIGR04255">
    <property type="entry name" value="sporadTIGR04255"/>
    <property type="match status" value="1"/>
</dbReference>
<gene>
    <name evidence="1" type="ORF">SDC9_152819</name>
</gene>
<dbReference type="InterPro" id="IPR026349">
    <property type="entry name" value="CHP04255"/>
</dbReference>
<protein>
    <recommendedName>
        <fullName evidence="2">TIGR04255 family protein</fullName>
    </recommendedName>
</protein>
<dbReference type="AlphaFoldDB" id="A0A645EU49"/>
<dbReference type="EMBL" id="VSSQ01051470">
    <property type="protein sequence ID" value="MPN05568.1"/>
    <property type="molecule type" value="Genomic_DNA"/>
</dbReference>
<accession>A0A645EU49</accession>
<evidence type="ECO:0008006" key="2">
    <source>
        <dbReference type="Google" id="ProtNLM"/>
    </source>
</evidence>
<reference evidence="1" key="1">
    <citation type="submission" date="2019-08" db="EMBL/GenBank/DDBJ databases">
        <authorList>
            <person name="Kucharzyk K."/>
            <person name="Murdoch R.W."/>
            <person name="Higgins S."/>
            <person name="Loffler F."/>
        </authorList>
    </citation>
    <scope>NUCLEOTIDE SEQUENCE</scope>
</reference>
<name>A0A645EU49_9ZZZZ</name>
<proteinExistence type="predicted"/>